<dbReference type="SUPFAM" id="SSF53448">
    <property type="entry name" value="Nucleotide-diphospho-sugar transferases"/>
    <property type="match status" value="1"/>
</dbReference>
<dbReference type="Gene3D" id="3.90.550.20">
    <property type="match status" value="1"/>
</dbReference>
<protein>
    <submittedName>
        <fullName evidence="2">Uncharacterized protein</fullName>
    </submittedName>
</protein>
<dbReference type="InterPro" id="IPR007577">
    <property type="entry name" value="GlycoTrfase_DXD_sugar-bd_CS"/>
</dbReference>
<evidence type="ECO:0000313" key="3">
    <source>
        <dbReference type="Proteomes" id="UP001164100"/>
    </source>
</evidence>
<name>A0AA46N686_9BACT</name>
<organism evidence="2 3">
    <name type="scientific">Aliarcobacter cryaerophilus</name>
    <dbReference type="NCBI Taxonomy" id="28198"/>
    <lineage>
        <taxon>Bacteria</taxon>
        <taxon>Pseudomonadati</taxon>
        <taxon>Campylobacterota</taxon>
        <taxon>Epsilonproteobacteria</taxon>
        <taxon>Campylobacterales</taxon>
        <taxon>Arcobacteraceae</taxon>
        <taxon>Aliarcobacter</taxon>
    </lineage>
</organism>
<proteinExistence type="predicted"/>
<evidence type="ECO:0000313" key="2">
    <source>
        <dbReference type="EMBL" id="UYF44485.1"/>
    </source>
</evidence>
<geneLocation type="plasmid" evidence="2 3">
    <name>pCNAC48</name>
</geneLocation>
<gene>
    <name evidence="2" type="ORF">NGX11_11045</name>
</gene>
<dbReference type="GO" id="GO:0016020">
    <property type="term" value="C:membrane"/>
    <property type="evidence" value="ECO:0007669"/>
    <property type="project" value="GOC"/>
</dbReference>
<accession>A0AA46N686</accession>
<dbReference type="InterPro" id="IPR051706">
    <property type="entry name" value="Glycosyltransferase_domain"/>
</dbReference>
<dbReference type="Proteomes" id="UP001164100">
    <property type="component" value="Plasmid pCNAC48"/>
</dbReference>
<dbReference type="InterPro" id="IPR029044">
    <property type="entry name" value="Nucleotide-diphossugar_trans"/>
</dbReference>
<dbReference type="EMBL" id="CP099557">
    <property type="protein sequence ID" value="UYF44485.1"/>
    <property type="molecule type" value="Genomic_DNA"/>
</dbReference>
<dbReference type="PANTHER" id="PTHR32385:SF15">
    <property type="entry name" value="INOSITOL PHOSPHOCERAMIDE MANNOSYLTRANSFERASE 1"/>
    <property type="match status" value="1"/>
</dbReference>
<reference evidence="2" key="1">
    <citation type="journal article" date="2022" name="Front. Microbiol.">
        <title>Species classification and novel plasmid identifications in Arcobacter cryaerophilus and Arcobacter cryaerophilus-like organisms.</title>
        <authorList>
            <person name="Zhou G."/>
            <person name="Wang M."/>
            <person name="Wang H."/>
            <person name="Chen X."/>
            <person name="Gu Y."/>
            <person name="Shao Z."/>
            <person name="Zhang J."/>
            <person name="Zhang M."/>
        </authorList>
    </citation>
    <scope>NUCLEOTIDE SEQUENCE</scope>
    <source>
        <strain evidence="2">ICDCAC48</strain>
    </source>
</reference>
<dbReference type="GO" id="GO:0000030">
    <property type="term" value="F:mannosyltransferase activity"/>
    <property type="evidence" value="ECO:0007669"/>
    <property type="project" value="TreeGrafter"/>
</dbReference>
<dbReference type="PANTHER" id="PTHR32385">
    <property type="entry name" value="MANNOSYL PHOSPHORYLINOSITOL CERAMIDE SYNTHASE"/>
    <property type="match status" value="1"/>
</dbReference>
<dbReference type="RefSeq" id="WP_263515142.1">
    <property type="nucleotide sequence ID" value="NZ_CP099557.1"/>
</dbReference>
<dbReference type="AlphaFoldDB" id="A0AA46N686"/>
<evidence type="ECO:0000256" key="1">
    <source>
        <dbReference type="ARBA" id="ARBA00022679"/>
    </source>
</evidence>
<keyword evidence="2" id="KW-0614">Plasmid</keyword>
<dbReference type="GO" id="GO:0051999">
    <property type="term" value="P:mannosyl-inositol phosphorylceramide biosynthetic process"/>
    <property type="evidence" value="ECO:0007669"/>
    <property type="project" value="TreeGrafter"/>
</dbReference>
<dbReference type="Pfam" id="PF04488">
    <property type="entry name" value="Gly_transf_sug"/>
    <property type="match status" value="1"/>
</dbReference>
<sequence length="281" mass="32579">MPKLVPSNFAIENSESDIKRSTSIFNLLQDKLRIGSNNSSKNNTIIPKVIIQFWDKANSIPSDVKKCMESWESLKEEGYTYILFNEKSAREYISSNLKKEHLLAFDNCYHPAMKSDYFRLCYINYSGGMYVDSDDVYSGLKIDNYFINSKLKLQPLCYDLELNQMVETQNFLNNDTQNKHWTYYFNNNPIISVPFNPIIGYALERATNILLNIDHNNLPEIQSTTGPGNITASVVAALLTSTFNDEIEILTDWEELSKTIWFLSYRNDSRNWRISNCKIFN</sequence>
<keyword evidence="1" id="KW-0808">Transferase</keyword>